<feature type="transmembrane region" description="Helical" evidence="1">
    <location>
        <begin position="6"/>
        <end position="28"/>
    </location>
</feature>
<keyword evidence="1" id="KW-0472">Membrane</keyword>
<accession>A0A382GU02</accession>
<protein>
    <submittedName>
        <fullName evidence="2">Uncharacterized protein</fullName>
    </submittedName>
</protein>
<evidence type="ECO:0000256" key="1">
    <source>
        <dbReference type="SAM" id="Phobius"/>
    </source>
</evidence>
<keyword evidence="1" id="KW-1133">Transmembrane helix</keyword>
<evidence type="ECO:0000313" key="2">
    <source>
        <dbReference type="EMBL" id="SVB78023.1"/>
    </source>
</evidence>
<name>A0A382GU02_9ZZZZ</name>
<dbReference type="AlphaFoldDB" id="A0A382GU02"/>
<sequence length="40" mass="4516">MLSKLVKSLVLSSKLFFNFLLIINLLILKSSTFKSLSISK</sequence>
<keyword evidence="1" id="KW-0812">Transmembrane</keyword>
<proteinExistence type="predicted"/>
<gene>
    <name evidence="2" type="ORF">METZ01_LOCUS230877</name>
</gene>
<reference evidence="2" key="1">
    <citation type="submission" date="2018-05" db="EMBL/GenBank/DDBJ databases">
        <authorList>
            <person name="Lanie J.A."/>
            <person name="Ng W.-L."/>
            <person name="Kazmierczak K.M."/>
            <person name="Andrzejewski T.M."/>
            <person name="Davidsen T.M."/>
            <person name="Wayne K.J."/>
            <person name="Tettelin H."/>
            <person name="Glass J.I."/>
            <person name="Rusch D."/>
            <person name="Podicherti R."/>
            <person name="Tsui H.-C.T."/>
            <person name="Winkler M.E."/>
        </authorList>
    </citation>
    <scope>NUCLEOTIDE SEQUENCE</scope>
</reference>
<dbReference type="EMBL" id="UINC01057160">
    <property type="protein sequence ID" value="SVB78023.1"/>
    <property type="molecule type" value="Genomic_DNA"/>
</dbReference>
<organism evidence="2">
    <name type="scientific">marine metagenome</name>
    <dbReference type="NCBI Taxonomy" id="408172"/>
    <lineage>
        <taxon>unclassified sequences</taxon>
        <taxon>metagenomes</taxon>
        <taxon>ecological metagenomes</taxon>
    </lineage>
</organism>